<accession>I3Y6U0</accession>
<dbReference type="InterPro" id="IPR052521">
    <property type="entry name" value="Cell_div_SPOR-domain"/>
</dbReference>
<dbReference type="HOGENOM" id="CLU_068683_2_0_6"/>
<evidence type="ECO:0000313" key="5">
    <source>
        <dbReference type="Proteomes" id="UP000006062"/>
    </source>
</evidence>
<feature type="region of interest" description="Disordered" evidence="1">
    <location>
        <begin position="32"/>
        <end position="129"/>
    </location>
</feature>
<dbReference type="Proteomes" id="UP000006062">
    <property type="component" value="Chromosome"/>
</dbReference>
<dbReference type="GO" id="GO:0032506">
    <property type="term" value="P:cytokinetic process"/>
    <property type="evidence" value="ECO:0007669"/>
    <property type="project" value="TreeGrafter"/>
</dbReference>
<dbReference type="PANTHER" id="PTHR38687">
    <property type="entry name" value="CELL DIVISION PROTEIN DEDD-RELATED"/>
    <property type="match status" value="1"/>
</dbReference>
<evidence type="ECO:0000256" key="2">
    <source>
        <dbReference type="SAM" id="Phobius"/>
    </source>
</evidence>
<dbReference type="eggNOG" id="COG3147">
    <property type="taxonomic scope" value="Bacteria"/>
</dbReference>
<name>I3Y6U0_THIV6</name>
<keyword evidence="2" id="KW-1133">Transmembrane helix</keyword>
<keyword evidence="5" id="KW-1185">Reference proteome</keyword>
<sequence length="222" mass="24203">MREGAKRRLAGAVAIVALAVIFVPMFFEKESLAPPSRDLARPNEPDFDDPALTELAPDPPTGQVTEERYADLPIESDPLTLPVPAGADEANPGGEADQDRQPEKPVRRDSPATQPDRLGRLSTESPPVVKEVEAVAPPKARDDGMPSWVIQVASLGTAQSAAELETKLRSAGFSAFVEKAEVRGKQYYRVRVGPEVDRASAERAATRLRQQQKLDTLIQRYP</sequence>
<dbReference type="STRING" id="765911.Thivi_0654"/>
<keyword evidence="2" id="KW-0812">Transmembrane</keyword>
<dbReference type="RefSeq" id="WP_014777203.1">
    <property type="nucleotide sequence ID" value="NC_018012.1"/>
</dbReference>
<evidence type="ECO:0000313" key="4">
    <source>
        <dbReference type="EMBL" id="AFL72708.1"/>
    </source>
</evidence>
<dbReference type="InterPro" id="IPR036680">
    <property type="entry name" value="SPOR-like_sf"/>
</dbReference>
<dbReference type="InterPro" id="IPR007730">
    <property type="entry name" value="SPOR-like_dom"/>
</dbReference>
<evidence type="ECO:0000256" key="1">
    <source>
        <dbReference type="SAM" id="MobiDB-lite"/>
    </source>
</evidence>
<dbReference type="PROSITE" id="PS51724">
    <property type="entry name" value="SPOR"/>
    <property type="match status" value="1"/>
</dbReference>
<organism evidence="4 5">
    <name type="scientific">Thiocystis violascens (strain ATCC 17096 / DSM 198 / 6111)</name>
    <name type="common">Chromatium violascens</name>
    <dbReference type="NCBI Taxonomy" id="765911"/>
    <lineage>
        <taxon>Bacteria</taxon>
        <taxon>Pseudomonadati</taxon>
        <taxon>Pseudomonadota</taxon>
        <taxon>Gammaproteobacteria</taxon>
        <taxon>Chromatiales</taxon>
        <taxon>Chromatiaceae</taxon>
        <taxon>Thiocystis</taxon>
    </lineage>
</organism>
<dbReference type="PANTHER" id="PTHR38687:SF1">
    <property type="entry name" value="CELL DIVISION PROTEIN DEDD"/>
    <property type="match status" value="1"/>
</dbReference>
<gene>
    <name evidence="4" type="ordered locus">Thivi_0654</name>
</gene>
<feature type="domain" description="SPOR" evidence="3">
    <location>
        <begin position="142"/>
        <end position="221"/>
    </location>
</feature>
<evidence type="ECO:0000259" key="3">
    <source>
        <dbReference type="PROSITE" id="PS51724"/>
    </source>
</evidence>
<feature type="compositionally biased region" description="Basic and acidic residues" evidence="1">
    <location>
        <begin position="97"/>
        <end position="110"/>
    </location>
</feature>
<dbReference type="GO" id="GO:0030428">
    <property type="term" value="C:cell septum"/>
    <property type="evidence" value="ECO:0007669"/>
    <property type="project" value="TreeGrafter"/>
</dbReference>
<dbReference type="AlphaFoldDB" id="I3Y6U0"/>
<keyword evidence="2" id="KW-0472">Membrane</keyword>
<dbReference type="GO" id="GO:0032153">
    <property type="term" value="C:cell division site"/>
    <property type="evidence" value="ECO:0007669"/>
    <property type="project" value="TreeGrafter"/>
</dbReference>
<dbReference type="Pfam" id="PF05036">
    <property type="entry name" value="SPOR"/>
    <property type="match status" value="1"/>
</dbReference>
<dbReference type="EMBL" id="CP003154">
    <property type="protein sequence ID" value="AFL72708.1"/>
    <property type="molecule type" value="Genomic_DNA"/>
</dbReference>
<dbReference type="GO" id="GO:0042834">
    <property type="term" value="F:peptidoglycan binding"/>
    <property type="evidence" value="ECO:0007669"/>
    <property type="project" value="InterPro"/>
</dbReference>
<dbReference type="Gene3D" id="3.30.70.1070">
    <property type="entry name" value="Sporulation related repeat"/>
    <property type="match status" value="1"/>
</dbReference>
<dbReference type="OrthoDB" id="7069135at2"/>
<dbReference type="SUPFAM" id="SSF110997">
    <property type="entry name" value="Sporulation related repeat"/>
    <property type="match status" value="1"/>
</dbReference>
<dbReference type="KEGG" id="tvi:Thivi_0654"/>
<reference evidence="4 5" key="1">
    <citation type="submission" date="2012-06" db="EMBL/GenBank/DDBJ databases">
        <title>Complete sequence of Thiocystis violascens DSM 198.</title>
        <authorList>
            <consortium name="US DOE Joint Genome Institute"/>
            <person name="Lucas S."/>
            <person name="Han J."/>
            <person name="Lapidus A."/>
            <person name="Cheng J.-F."/>
            <person name="Goodwin L."/>
            <person name="Pitluck S."/>
            <person name="Peters L."/>
            <person name="Ovchinnikova G."/>
            <person name="Teshima H."/>
            <person name="Detter J.C."/>
            <person name="Han C."/>
            <person name="Tapia R."/>
            <person name="Land M."/>
            <person name="Hauser L."/>
            <person name="Kyrpides N."/>
            <person name="Ivanova N."/>
            <person name="Pagani I."/>
            <person name="Vogl K."/>
            <person name="Liu Z."/>
            <person name="Frigaard N.-U."/>
            <person name="Bryant D."/>
            <person name="Woyke T."/>
        </authorList>
    </citation>
    <scope>NUCLEOTIDE SEQUENCE [LARGE SCALE GENOMIC DNA]</scope>
    <source>
        <strain evidence="5">ATCC 17096 / DSM 198 / 6111</strain>
    </source>
</reference>
<proteinExistence type="predicted"/>
<feature type="transmembrane region" description="Helical" evidence="2">
    <location>
        <begin position="9"/>
        <end position="27"/>
    </location>
</feature>
<protein>
    <recommendedName>
        <fullName evidence="3">SPOR domain-containing protein</fullName>
    </recommendedName>
</protein>